<dbReference type="Gene3D" id="2.40.100.10">
    <property type="entry name" value="Cyclophilin-like"/>
    <property type="match status" value="1"/>
</dbReference>
<evidence type="ECO:0000256" key="3">
    <source>
        <dbReference type="ARBA" id="ARBA00022840"/>
    </source>
</evidence>
<dbReference type="Proteomes" id="UP001430172">
    <property type="component" value="Unassembled WGS sequence"/>
</dbReference>
<protein>
    <submittedName>
        <fullName evidence="5">Biotin-dependent carboxyltransferase family protein</fullName>
    </submittedName>
</protein>
<dbReference type="InterPro" id="IPR029000">
    <property type="entry name" value="Cyclophilin-like_dom_sf"/>
</dbReference>
<dbReference type="PANTHER" id="PTHR43309:SF3">
    <property type="entry name" value="5-OXOPROLINASE SUBUNIT C"/>
    <property type="match status" value="1"/>
</dbReference>
<proteinExistence type="predicted"/>
<dbReference type="PANTHER" id="PTHR43309">
    <property type="entry name" value="5-OXOPROLINASE SUBUNIT C"/>
    <property type="match status" value="1"/>
</dbReference>
<organism evidence="5 6">
    <name type="scientific">Phycicoccus sonneratiae</name>
    <dbReference type="NCBI Taxonomy" id="2807628"/>
    <lineage>
        <taxon>Bacteria</taxon>
        <taxon>Bacillati</taxon>
        <taxon>Actinomycetota</taxon>
        <taxon>Actinomycetes</taxon>
        <taxon>Micrococcales</taxon>
        <taxon>Intrasporangiaceae</taxon>
        <taxon>Phycicoccus</taxon>
    </lineage>
</organism>
<keyword evidence="3" id="KW-0067">ATP-binding</keyword>
<evidence type="ECO:0000256" key="1">
    <source>
        <dbReference type="ARBA" id="ARBA00022741"/>
    </source>
</evidence>
<evidence type="ECO:0000259" key="4">
    <source>
        <dbReference type="SMART" id="SM00797"/>
    </source>
</evidence>
<dbReference type="SMART" id="SM00797">
    <property type="entry name" value="AHS2"/>
    <property type="match status" value="1"/>
</dbReference>
<dbReference type="Pfam" id="PF02626">
    <property type="entry name" value="CT_A_B"/>
    <property type="match status" value="1"/>
</dbReference>
<name>A0ABS2CH94_9MICO</name>
<dbReference type="SUPFAM" id="SSF50891">
    <property type="entry name" value="Cyclophilin-like"/>
    <property type="match status" value="1"/>
</dbReference>
<evidence type="ECO:0000256" key="2">
    <source>
        <dbReference type="ARBA" id="ARBA00022801"/>
    </source>
</evidence>
<feature type="domain" description="Carboxyltransferase" evidence="4">
    <location>
        <begin position="26"/>
        <end position="291"/>
    </location>
</feature>
<dbReference type="InterPro" id="IPR003778">
    <property type="entry name" value="CT_A_B"/>
</dbReference>
<dbReference type="RefSeq" id="WP_204129706.1">
    <property type="nucleotide sequence ID" value="NZ_JAFDVD010000003.1"/>
</dbReference>
<sequence length="292" mass="29303">MSPALEVVRTGPLALLEDAGRPGWASVGVGRSGAADRSAYRLACRLVGHDDHPAVLEVLLGGLVVRARGALTVALAGAPAPARVDGRAVAHRGVVHLPDGAELSLGTPASGLRTYLAVRGGLAVEPVLGSRSTDTLSGVGPPPVAPGDVLPVGPAPRAFPVVDAAPPSAPEAGPAVLDLLPGPRAAWVGGTDVLTGPGWTVGADSDRVGVRLAPVDGPAVERAEAFRDAELPSEGMVRGAVQLPPGGEPVVVLADHPVTGGYPVVAVLTEGSADRAAQLRPGERVRLRAARP</sequence>
<reference evidence="5" key="1">
    <citation type="submission" date="2021-02" db="EMBL/GenBank/DDBJ databases">
        <title>Phycicoccus sp. MQZ13P-5T, whole genome shotgun sequence.</title>
        <authorList>
            <person name="Tuo L."/>
        </authorList>
    </citation>
    <scope>NUCLEOTIDE SEQUENCE</scope>
    <source>
        <strain evidence="5">MQZ13P-5</strain>
    </source>
</reference>
<keyword evidence="2" id="KW-0378">Hydrolase</keyword>
<keyword evidence="1" id="KW-0547">Nucleotide-binding</keyword>
<keyword evidence="6" id="KW-1185">Reference proteome</keyword>
<gene>
    <name evidence="5" type="ORF">JQN70_02440</name>
</gene>
<evidence type="ECO:0000313" key="5">
    <source>
        <dbReference type="EMBL" id="MBM6399239.1"/>
    </source>
</evidence>
<accession>A0ABS2CH94</accession>
<dbReference type="InterPro" id="IPR052708">
    <property type="entry name" value="PxpC"/>
</dbReference>
<comment type="caution">
    <text evidence="5">The sequence shown here is derived from an EMBL/GenBank/DDBJ whole genome shotgun (WGS) entry which is preliminary data.</text>
</comment>
<dbReference type="NCBIfam" id="TIGR00724">
    <property type="entry name" value="urea_amlyse_rel"/>
    <property type="match status" value="1"/>
</dbReference>
<dbReference type="EMBL" id="JAFDVD010000003">
    <property type="protein sequence ID" value="MBM6399239.1"/>
    <property type="molecule type" value="Genomic_DNA"/>
</dbReference>
<evidence type="ECO:0000313" key="6">
    <source>
        <dbReference type="Proteomes" id="UP001430172"/>
    </source>
</evidence>